<dbReference type="GO" id="GO:0016020">
    <property type="term" value="C:membrane"/>
    <property type="evidence" value="ECO:0007669"/>
    <property type="project" value="TreeGrafter"/>
</dbReference>
<name>A0A498K8V9_MALDO</name>
<dbReference type="AlphaFoldDB" id="A0A498K8V9"/>
<accession>A0A498K8V9</accession>
<dbReference type="EMBL" id="RDQH01000329">
    <property type="protein sequence ID" value="RXI04719.1"/>
    <property type="molecule type" value="Genomic_DNA"/>
</dbReference>
<evidence type="ECO:0000313" key="2">
    <source>
        <dbReference type="EMBL" id="RXI04719.1"/>
    </source>
</evidence>
<feature type="non-terminal residue" evidence="2">
    <location>
        <position position="1"/>
    </location>
</feature>
<feature type="compositionally biased region" description="Basic and acidic residues" evidence="1">
    <location>
        <begin position="830"/>
        <end position="845"/>
    </location>
</feature>
<gene>
    <name evidence="2" type="ORF">DVH24_038993</name>
</gene>
<reference evidence="2 3" key="1">
    <citation type="submission" date="2018-10" db="EMBL/GenBank/DDBJ databases">
        <title>A high-quality apple genome assembly.</title>
        <authorList>
            <person name="Hu J."/>
        </authorList>
    </citation>
    <scope>NUCLEOTIDE SEQUENCE [LARGE SCALE GENOMIC DNA]</scope>
    <source>
        <strain evidence="3">cv. HFTH1</strain>
        <tissue evidence="2">Young leaf</tissue>
    </source>
</reference>
<dbReference type="PANTHER" id="PTHR24177:SF329">
    <property type="entry name" value="ANKYRIN REPEAT PROTEIN"/>
    <property type="match status" value="1"/>
</dbReference>
<feature type="region of interest" description="Disordered" evidence="1">
    <location>
        <begin position="921"/>
        <end position="945"/>
    </location>
</feature>
<dbReference type="Pfam" id="PF14223">
    <property type="entry name" value="Retrotran_gag_2"/>
    <property type="match status" value="1"/>
</dbReference>
<organism evidence="2 3">
    <name type="scientific">Malus domestica</name>
    <name type="common">Apple</name>
    <name type="synonym">Pyrus malus</name>
    <dbReference type="NCBI Taxonomy" id="3750"/>
    <lineage>
        <taxon>Eukaryota</taxon>
        <taxon>Viridiplantae</taxon>
        <taxon>Streptophyta</taxon>
        <taxon>Embryophyta</taxon>
        <taxon>Tracheophyta</taxon>
        <taxon>Spermatophyta</taxon>
        <taxon>Magnoliopsida</taxon>
        <taxon>eudicotyledons</taxon>
        <taxon>Gunneridae</taxon>
        <taxon>Pentapetalae</taxon>
        <taxon>rosids</taxon>
        <taxon>fabids</taxon>
        <taxon>Rosales</taxon>
        <taxon>Rosaceae</taxon>
        <taxon>Amygdaloideae</taxon>
        <taxon>Maleae</taxon>
        <taxon>Malus</taxon>
    </lineage>
</organism>
<feature type="region of interest" description="Disordered" evidence="1">
    <location>
        <begin position="719"/>
        <end position="845"/>
    </location>
</feature>
<evidence type="ECO:0000256" key="1">
    <source>
        <dbReference type="SAM" id="MobiDB-lite"/>
    </source>
</evidence>
<feature type="compositionally biased region" description="Basic and acidic residues" evidence="1">
    <location>
        <begin position="797"/>
        <end position="809"/>
    </location>
</feature>
<dbReference type="PANTHER" id="PTHR24177">
    <property type="entry name" value="CASKIN"/>
    <property type="match status" value="1"/>
</dbReference>
<feature type="compositionally biased region" description="Basic and acidic residues" evidence="1">
    <location>
        <begin position="927"/>
        <end position="945"/>
    </location>
</feature>
<feature type="region of interest" description="Disordered" evidence="1">
    <location>
        <begin position="517"/>
        <end position="558"/>
    </location>
</feature>
<dbReference type="InterPro" id="IPR036770">
    <property type="entry name" value="Ankyrin_rpt-contain_sf"/>
</dbReference>
<feature type="compositionally biased region" description="Basic residues" evidence="1">
    <location>
        <begin position="810"/>
        <end position="824"/>
    </location>
</feature>
<evidence type="ECO:0000313" key="3">
    <source>
        <dbReference type="Proteomes" id="UP000290289"/>
    </source>
</evidence>
<protein>
    <submittedName>
        <fullName evidence="2">Uncharacterized protein</fullName>
    </submittedName>
</protein>
<feature type="compositionally biased region" description="Basic residues" evidence="1">
    <location>
        <begin position="764"/>
        <end position="781"/>
    </location>
</feature>
<keyword evidence="3" id="KW-1185">Reference proteome</keyword>
<dbReference type="Gene3D" id="1.25.40.20">
    <property type="entry name" value="Ankyrin repeat-containing domain"/>
    <property type="match status" value="2"/>
</dbReference>
<dbReference type="STRING" id="3750.A0A498K8V9"/>
<comment type="caution">
    <text evidence="2">The sequence shown here is derived from an EMBL/GenBank/DDBJ whole genome shotgun (WGS) entry which is preliminary data.</text>
</comment>
<proteinExistence type="predicted"/>
<dbReference type="Proteomes" id="UP000290289">
    <property type="component" value="Chromosome 3"/>
</dbReference>
<sequence length="945" mass="110321">FDFIFFSSSKSCNHFGDSYFSNLFILWIVASSLPDQYFGLFSFLDLVASHLVNPFAEDQAKRIRLNMAAAVVPTVLNRENYRKWSSRMKTYLLAEDLWDIVEGTYQLPEEEEDEEEDAEAEREAWKKKNVKALYAIQSSCVDDIYDIIEYKTNAKEAWDALYDSLMLSHTPYDKDERSLVEAYPTRIDGNDGDAAMEEGLNAGHDEISNADDINATFIKYVKYKDWDNVIKLLREHRQLGRLPVYTDMGIEGKGGTALHHAISPFPHRTVNVRIVEQLVELMAKEDLERQDGFGQTALFRLMLYHPERVELAKCMLEKNDKLVTILCRYEGKTPLVVLAETMENAKGMARCLYSVTPHETLRVTDGAQLLSLGFQLNRFGTIIPGILAMSIFSHIAWDLIQRYPQLAMAKDYNGNFPLETLAKNRHGFLSGSRLNFWKKLIYNAEAAICSFGKLAFFQSTWSYSAPLMKRPTIRLLFFPKALLQKSLPNALLLYFTAAYSHSTSAYSHSSFFSKHSNTKPALPPINDNRVNESGQSDQRHLSNKNENQKPLSDQKENQRHFSCSGINRIYEMKLIHEQVKQFLPIISEEKRNLFLPELKQVLCVAAERGHAEFLTHFLGEALDIQATNDKRQNVFQIAAECRYHKVYNLIYLLDEFLKEDPDKQKKIQMILGSRDNFENNILHTVARITSLSQIYHIRGAALQMQRELQWFKAQRPLLQTSHQTQRQPHDLALQHVPVTRYDHPRRRRPGPAHLELKRELFGSYKRRHSHSRSRSRSPYRHRSYEERSLGSRGHSRRYNDEDRYPESWRRGTRIRSKSPGRRRNQSPIREGSEERRAKIEQWNREKEQDENAITFHSNYEQKYIIYWGGEITLEIIYYIRWQKLPHCHRFITFEVQLCKCKENYNDPKDCEYVNEDNRTPRQVFTDNHNDMGKEAEKSMKEIATS</sequence>